<dbReference type="GO" id="GO:0008652">
    <property type="term" value="P:amino acid biosynthetic process"/>
    <property type="evidence" value="ECO:0007669"/>
    <property type="project" value="UniProtKB-KW"/>
</dbReference>
<dbReference type="FunFam" id="3.40.309.10:FF:000006">
    <property type="entry name" value="Gamma-glutamyl phosphate reductase"/>
    <property type="match status" value="1"/>
</dbReference>
<protein>
    <recommendedName>
        <fullName evidence="3">glutamate-5-semialdehyde dehydrogenase</fullName>
        <ecNumber evidence="3">1.2.1.41</ecNumber>
    </recommendedName>
    <alternativeName>
        <fullName evidence="14">Glutamate-5-semialdehyde dehydrogenase</fullName>
    </alternativeName>
    <alternativeName>
        <fullName evidence="13">Glutamyl-gamma-semialdehyde dehydrogenase</fullName>
    </alternativeName>
</protein>
<comment type="similarity">
    <text evidence="12">Belongs to the gamma-glutamyl phosphate reductase family.</text>
</comment>
<dbReference type="CDD" id="cd01433">
    <property type="entry name" value="Ribosomal_L16_L10e"/>
    <property type="match status" value="1"/>
</dbReference>
<keyword evidence="17" id="KW-1185">Reference proteome</keyword>
<dbReference type="Gene3D" id="3.40.309.10">
    <property type="entry name" value="Aldehyde Dehydrogenase, Chain A, domain 2"/>
    <property type="match status" value="1"/>
</dbReference>
<comment type="caution">
    <text evidence="16">The sequence shown here is derived from an EMBL/GenBank/DDBJ whole genome shotgun (WGS) entry which is preliminary data.</text>
</comment>
<keyword evidence="7" id="KW-0689">Ribosomal protein</keyword>
<comment type="similarity">
    <text evidence="2">Belongs to the universal ribosomal protein uL16 family.</text>
</comment>
<gene>
    <name evidence="16" type="ORF">Tdes44962_MAKER08839</name>
</gene>
<dbReference type="InterPro" id="IPR036920">
    <property type="entry name" value="Ribosomal_uL16_sf"/>
</dbReference>
<comment type="catalytic activity">
    <reaction evidence="10">
        <text>L-glutamate 5-semialdehyde + phosphate + NADP(+) = L-glutamyl 5-phosphate + NADPH + H(+)</text>
        <dbReference type="Rhea" id="RHEA:19541"/>
        <dbReference type="ChEBI" id="CHEBI:15378"/>
        <dbReference type="ChEBI" id="CHEBI:43474"/>
        <dbReference type="ChEBI" id="CHEBI:57783"/>
        <dbReference type="ChEBI" id="CHEBI:58066"/>
        <dbReference type="ChEBI" id="CHEBI:58274"/>
        <dbReference type="ChEBI" id="CHEBI:58349"/>
        <dbReference type="EC" id="1.2.1.41"/>
    </reaction>
</comment>
<evidence type="ECO:0000256" key="7">
    <source>
        <dbReference type="ARBA" id="ARBA00022980"/>
    </source>
</evidence>
<dbReference type="EMBL" id="RIBY02001136">
    <property type="protein sequence ID" value="KAH9832123.1"/>
    <property type="molecule type" value="Genomic_DNA"/>
</dbReference>
<keyword evidence="6" id="KW-0521">NADP</keyword>
<dbReference type="InterPro" id="IPR016161">
    <property type="entry name" value="Ald_DH/histidinol_DH"/>
</dbReference>
<evidence type="ECO:0000256" key="14">
    <source>
        <dbReference type="ARBA" id="ARBA00077451"/>
    </source>
</evidence>
<evidence type="ECO:0000256" key="5">
    <source>
        <dbReference type="ARBA" id="ARBA00022650"/>
    </source>
</evidence>
<evidence type="ECO:0000256" key="3">
    <source>
        <dbReference type="ARBA" id="ARBA00013002"/>
    </source>
</evidence>
<keyword evidence="4" id="KW-0028">Amino-acid biosynthesis</keyword>
<dbReference type="Gene3D" id="3.40.605.10">
    <property type="entry name" value="Aldehyde Dehydrogenase, Chain A, domain 1"/>
    <property type="match status" value="1"/>
</dbReference>
<dbReference type="PROSITE" id="PS01257">
    <property type="entry name" value="RIBOSOMAL_L10E"/>
    <property type="match status" value="1"/>
</dbReference>
<dbReference type="GO" id="GO:0005840">
    <property type="term" value="C:ribosome"/>
    <property type="evidence" value="ECO:0007669"/>
    <property type="project" value="UniProtKB-KW"/>
</dbReference>
<reference evidence="16 17" key="1">
    <citation type="journal article" date="2018" name="IMA Fungus">
        <title>IMA Genome-F 10: Nine draft genome sequences of Claviceps purpurea s.lat., including C. arundinis, C. humidiphila, and C. cf. spartinae, pseudomolecules for the pitch canker pathogen Fusarium circinatum, draft genome of Davidsoniella eucalypti, Grosmannia galeiformis, Quambalaria eucalypti, and Teratosphaeria destructans.</title>
        <authorList>
            <person name="Wingfield B.D."/>
            <person name="Liu M."/>
            <person name="Nguyen H.D."/>
            <person name="Lane F.A."/>
            <person name="Morgan S.W."/>
            <person name="De Vos L."/>
            <person name="Wilken P.M."/>
            <person name="Duong T.A."/>
            <person name="Aylward J."/>
            <person name="Coetzee M.P."/>
            <person name="Dadej K."/>
            <person name="De Beer Z.W."/>
            <person name="Findlay W."/>
            <person name="Havenga M."/>
            <person name="Kolarik M."/>
            <person name="Menzies J.G."/>
            <person name="Naidoo K."/>
            <person name="Pochopski O."/>
            <person name="Shoukouhi P."/>
            <person name="Santana Q.C."/>
            <person name="Seifert K.A."/>
            <person name="Soal N."/>
            <person name="Steenkamp E.T."/>
            <person name="Tatham C.T."/>
            <person name="van der Nest M.A."/>
            <person name="Wingfield M.J."/>
        </authorList>
    </citation>
    <scope>NUCLEOTIDE SEQUENCE [LARGE SCALE GENOMIC DNA]</scope>
    <source>
        <strain evidence="16">CMW44962</strain>
    </source>
</reference>
<evidence type="ECO:0000256" key="6">
    <source>
        <dbReference type="ARBA" id="ARBA00022857"/>
    </source>
</evidence>
<evidence type="ECO:0000256" key="12">
    <source>
        <dbReference type="ARBA" id="ARBA00060997"/>
    </source>
</evidence>
<feature type="domain" description="Aldehyde dehydrogenase" evidence="15">
    <location>
        <begin position="20"/>
        <end position="301"/>
    </location>
</feature>
<dbReference type="NCBIfam" id="NF001221">
    <property type="entry name" value="PRK00197.1"/>
    <property type="match status" value="1"/>
</dbReference>
<dbReference type="Proteomes" id="UP001138500">
    <property type="component" value="Unassembled WGS sequence"/>
</dbReference>
<organism evidence="16 17">
    <name type="scientific">Teratosphaeria destructans</name>
    <dbReference type="NCBI Taxonomy" id="418781"/>
    <lineage>
        <taxon>Eukaryota</taxon>
        <taxon>Fungi</taxon>
        <taxon>Dikarya</taxon>
        <taxon>Ascomycota</taxon>
        <taxon>Pezizomycotina</taxon>
        <taxon>Dothideomycetes</taxon>
        <taxon>Dothideomycetidae</taxon>
        <taxon>Mycosphaerellales</taxon>
        <taxon>Teratosphaeriaceae</taxon>
        <taxon>Teratosphaeria</taxon>
    </lineage>
</organism>
<dbReference type="InterPro" id="IPR016180">
    <property type="entry name" value="Ribosomal_uL16_dom"/>
</dbReference>
<evidence type="ECO:0000256" key="13">
    <source>
        <dbReference type="ARBA" id="ARBA00075718"/>
    </source>
</evidence>
<proteinExistence type="inferred from homology"/>
<evidence type="ECO:0000256" key="4">
    <source>
        <dbReference type="ARBA" id="ARBA00022605"/>
    </source>
</evidence>
<evidence type="ECO:0000256" key="11">
    <source>
        <dbReference type="ARBA" id="ARBA00059423"/>
    </source>
</evidence>
<dbReference type="NCBIfam" id="TIGR00407">
    <property type="entry name" value="proA"/>
    <property type="match status" value="1"/>
</dbReference>
<dbReference type="Gene3D" id="3.30.60.300">
    <property type="match status" value="1"/>
</dbReference>
<comment type="pathway">
    <text evidence="1">Amino-acid biosynthesis; L-proline biosynthesis; L-glutamate 5-semialdehyde from L-glutamate: step 2/2.</text>
</comment>
<dbReference type="NCBIfam" id="NF003239">
    <property type="entry name" value="PRK04199.1-4"/>
    <property type="match status" value="1"/>
</dbReference>
<dbReference type="SUPFAM" id="SSF53720">
    <property type="entry name" value="ALDH-like"/>
    <property type="match status" value="1"/>
</dbReference>
<dbReference type="InterPro" id="IPR018255">
    <property type="entry name" value="Ribosomal_uL16_CS_euk_arc"/>
</dbReference>
<sequence>MLFDDYMYYQTYTTDDMSLTNASPEEAARAAKISSRTLATLPTSARNQALDAIHDALSTARDDILAANARDMELAKTSSANGELSPSIMKRLDLSRQGKFDDMLQGIKDVRGLDDPVGRVDLRTELDDGLILQRQTCPIGVLLIIFEARPEVIANIASLAIKSANAAILKGGKESTESFKAISSVISQALEQTKVPNDSIQLVTTRDAVDPLLELSQYIDLVIPRGSNELVRHCQRKAHMPVLGHADGLCSLYIHSDADREVAVPVVVDSKTDYPAACNALETLLVHEDVLETVLPAVASALIVKGVSFRCDPPSKAALSKHLPPDQSSSIQDATDGDYNTEFLDLILAIRTVPSGADAVDKAIDHINTHGSHHTDVVVTSSQDVADRFCNAVDSACKFWNASSRFSDGMRFGFGTEVGISTNKVHARGPVGLEGLMIHEYRIAGSGQGAAMYGSGGKAYKHRKLPLALAHFIIANFALDNPRPLTPSNTVTMARRPARCYRYCKNKPYPKSRFNRGVPDPKIRIFDLGRKRANVDEFPCCIHLVSNEYEQLSSEALEAARICANKYLVKIAGKEGFHMRVRAHPYHVIRINKMLSCAGADRLQTGMRGAYGKPNGTVARVNIGQILLSVRTRDSHRATAIEALRRSQYKFPGRQKIIVSKNWGFTPLRREEYIEKRKAGKVRVDGAYVQFLSNKGPLEYNMRRFPDAFSTEA</sequence>
<evidence type="ECO:0000256" key="9">
    <source>
        <dbReference type="ARBA" id="ARBA00023274"/>
    </source>
</evidence>
<dbReference type="PANTHER" id="PTHR11063:SF8">
    <property type="entry name" value="DELTA-1-PYRROLINE-5-CARBOXYLATE SYNTHASE"/>
    <property type="match status" value="1"/>
</dbReference>
<dbReference type="InterPro" id="IPR001197">
    <property type="entry name" value="Ribosomal_uL16_euk_arch"/>
</dbReference>
<dbReference type="InterPro" id="IPR047873">
    <property type="entry name" value="Ribosomal_uL16"/>
</dbReference>
<dbReference type="FunFam" id="3.30.60.300:FF:000002">
    <property type="entry name" value="60S ribosomal protein L10"/>
    <property type="match status" value="1"/>
</dbReference>
<name>A0A9W7SVG9_9PEZI</name>
<dbReference type="GO" id="GO:0006412">
    <property type="term" value="P:translation"/>
    <property type="evidence" value="ECO:0007669"/>
    <property type="project" value="InterPro"/>
</dbReference>
<reference evidence="16 17" key="2">
    <citation type="journal article" date="2021" name="Curr. Genet.">
        <title>Genetic response to nitrogen starvation in the aggressive Eucalyptus foliar pathogen Teratosphaeria destructans.</title>
        <authorList>
            <person name="Havenga M."/>
            <person name="Wingfield B.D."/>
            <person name="Wingfield M.J."/>
            <person name="Dreyer L.L."/>
            <person name="Roets F."/>
            <person name="Aylward J."/>
        </authorList>
    </citation>
    <scope>NUCLEOTIDE SEQUENCE [LARGE SCALE GENOMIC DNA]</scope>
    <source>
        <strain evidence="16">CMW44962</strain>
    </source>
</reference>
<keyword evidence="8" id="KW-0560">Oxidoreductase</keyword>
<dbReference type="Pfam" id="PF00171">
    <property type="entry name" value="Aldedh"/>
    <property type="match status" value="1"/>
</dbReference>
<evidence type="ECO:0000313" key="17">
    <source>
        <dbReference type="Proteomes" id="UP001138500"/>
    </source>
</evidence>
<dbReference type="FunFam" id="3.90.1170.10:FF:000002">
    <property type="entry name" value="60S ribosomal protein L10"/>
    <property type="match status" value="1"/>
</dbReference>
<dbReference type="CDD" id="cd07079">
    <property type="entry name" value="ALDH_F18-19_ProA-GPR"/>
    <property type="match status" value="1"/>
</dbReference>
<dbReference type="Gene3D" id="3.90.1170.10">
    <property type="entry name" value="Ribosomal protein L10e/L16"/>
    <property type="match status" value="1"/>
</dbReference>
<dbReference type="GO" id="GO:0004350">
    <property type="term" value="F:glutamate-5-semialdehyde dehydrogenase activity"/>
    <property type="evidence" value="ECO:0007669"/>
    <property type="project" value="UniProtKB-EC"/>
</dbReference>
<evidence type="ECO:0000256" key="2">
    <source>
        <dbReference type="ARBA" id="ARBA00008931"/>
    </source>
</evidence>
<dbReference type="Pfam" id="PF00252">
    <property type="entry name" value="Ribosomal_L16"/>
    <property type="match status" value="1"/>
</dbReference>
<keyword evidence="9" id="KW-0687">Ribonucleoprotein</keyword>
<evidence type="ECO:0000256" key="1">
    <source>
        <dbReference type="ARBA" id="ARBA00004985"/>
    </source>
</evidence>
<dbReference type="InterPro" id="IPR015590">
    <property type="entry name" value="Aldehyde_DH_dom"/>
</dbReference>
<dbReference type="OrthoDB" id="1934954at2759"/>
<dbReference type="HAMAP" id="MF_00412">
    <property type="entry name" value="ProA"/>
    <property type="match status" value="1"/>
</dbReference>
<accession>A0A9W7SVG9</accession>
<dbReference type="EC" id="1.2.1.41" evidence="3"/>
<dbReference type="InterPro" id="IPR016162">
    <property type="entry name" value="Ald_DH_N"/>
</dbReference>
<dbReference type="NCBIfam" id="TIGR00279">
    <property type="entry name" value="uL16_euk_arch"/>
    <property type="match status" value="1"/>
</dbReference>
<keyword evidence="5" id="KW-0641">Proline biosynthesis</keyword>
<dbReference type="SUPFAM" id="SSF54686">
    <property type="entry name" value="Ribosomal protein L16p/L10e"/>
    <property type="match status" value="1"/>
</dbReference>
<dbReference type="GO" id="GO:1990904">
    <property type="term" value="C:ribonucleoprotein complex"/>
    <property type="evidence" value="ECO:0007669"/>
    <property type="project" value="UniProtKB-KW"/>
</dbReference>
<evidence type="ECO:0000313" key="16">
    <source>
        <dbReference type="EMBL" id="KAH9832123.1"/>
    </source>
</evidence>
<dbReference type="InterPro" id="IPR000965">
    <property type="entry name" value="GPR_dom"/>
</dbReference>
<evidence type="ECO:0000259" key="15">
    <source>
        <dbReference type="Pfam" id="PF00171"/>
    </source>
</evidence>
<dbReference type="InterPro" id="IPR016163">
    <property type="entry name" value="Ald_DH_C"/>
</dbReference>
<dbReference type="GO" id="GO:0003735">
    <property type="term" value="F:structural constituent of ribosome"/>
    <property type="evidence" value="ECO:0007669"/>
    <property type="project" value="InterPro"/>
</dbReference>
<evidence type="ECO:0000256" key="10">
    <source>
        <dbReference type="ARBA" id="ARBA00049024"/>
    </source>
</evidence>
<comment type="function">
    <text evidence="11">Catalyzes the NADPH dependent reduction of L-gamma-glutamyl 5-phosphate into L-glutamate 5-semialdehyde and phosphate. The product spontaneously undergoes cyclization to form 1-pyrroline-5-carboxylate.</text>
</comment>
<evidence type="ECO:0000256" key="8">
    <source>
        <dbReference type="ARBA" id="ARBA00023002"/>
    </source>
</evidence>
<dbReference type="AlphaFoldDB" id="A0A9W7SVG9"/>
<dbReference type="PANTHER" id="PTHR11063">
    <property type="entry name" value="GLUTAMATE SEMIALDEHYDE DEHYDROGENASE"/>
    <property type="match status" value="1"/>
</dbReference>